<organism evidence="2 3">
    <name type="scientific">Amycolatopsis sulphurea</name>
    <dbReference type="NCBI Taxonomy" id="76022"/>
    <lineage>
        <taxon>Bacteria</taxon>
        <taxon>Bacillati</taxon>
        <taxon>Actinomycetota</taxon>
        <taxon>Actinomycetes</taxon>
        <taxon>Pseudonocardiales</taxon>
        <taxon>Pseudonocardiaceae</taxon>
        <taxon>Amycolatopsis</taxon>
    </lineage>
</organism>
<keyword evidence="3" id="KW-1185">Reference proteome</keyword>
<evidence type="ECO:0000313" key="2">
    <source>
        <dbReference type="EMBL" id="PFG56704.1"/>
    </source>
</evidence>
<gene>
    <name evidence="2" type="ORF">ATK36_0224</name>
</gene>
<accession>A0A2A9FZ60</accession>
<dbReference type="Proteomes" id="UP000243542">
    <property type="component" value="Unassembled WGS sequence"/>
</dbReference>
<feature type="region of interest" description="Disordered" evidence="1">
    <location>
        <begin position="1"/>
        <end position="34"/>
    </location>
</feature>
<dbReference type="EMBL" id="PDJK01000001">
    <property type="protein sequence ID" value="PFG56704.1"/>
    <property type="molecule type" value="Genomic_DNA"/>
</dbReference>
<reference evidence="2 3" key="1">
    <citation type="submission" date="2017-10" db="EMBL/GenBank/DDBJ databases">
        <title>Sequencing the genomes of 1000 actinobacteria strains.</title>
        <authorList>
            <person name="Klenk H.-P."/>
        </authorList>
    </citation>
    <scope>NUCLEOTIDE SEQUENCE [LARGE SCALE GENOMIC DNA]</scope>
    <source>
        <strain evidence="2 3">DSM 46092</strain>
    </source>
</reference>
<evidence type="ECO:0000313" key="3">
    <source>
        <dbReference type="Proteomes" id="UP000243542"/>
    </source>
</evidence>
<proteinExistence type="predicted"/>
<comment type="caution">
    <text evidence="2">The sequence shown here is derived from an EMBL/GenBank/DDBJ whole genome shotgun (WGS) entry which is preliminary data.</text>
</comment>
<evidence type="ECO:0000256" key="1">
    <source>
        <dbReference type="SAM" id="MobiDB-lite"/>
    </source>
</evidence>
<dbReference type="AlphaFoldDB" id="A0A2A9FZ60"/>
<name>A0A2A9FZ60_9PSEU</name>
<protein>
    <submittedName>
        <fullName evidence="2">Uncharacterized protein</fullName>
    </submittedName>
</protein>
<sequence>MIGTVYGIAVNDEDTEGHPGAAPGMTFRQRELRP</sequence>